<evidence type="ECO:0000313" key="9">
    <source>
        <dbReference type="EMBL" id="QIU94902.1"/>
    </source>
</evidence>
<dbReference type="Gene3D" id="1.10.10.10">
    <property type="entry name" value="Winged helix-like DNA-binding domain superfamily/Winged helix DNA-binding domain"/>
    <property type="match status" value="1"/>
</dbReference>
<keyword evidence="10" id="KW-1185">Reference proteome</keyword>
<evidence type="ECO:0000256" key="2">
    <source>
        <dbReference type="ARBA" id="ARBA00022695"/>
    </source>
</evidence>
<accession>A0A6H0KNE5</accession>
<dbReference type="InterPro" id="IPR036388">
    <property type="entry name" value="WH-like_DNA-bd_sf"/>
</dbReference>
<evidence type="ECO:0000256" key="6">
    <source>
        <dbReference type="ARBA" id="ARBA00047939"/>
    </source>
</evidence>
<evidence type="ECO:0000256" key="3">
    <source>
        <dbReference type="ARBA" id="ARBA00022741"/>
    </source>
</evidence>
<dbReference type="KEGG" id="bfc:BacF7301_12425"/>
<comment type="catalytic activity">
    <reaction evidence="6">
        <text>L-threonyl-[protein] + ATP = 3-O-(5'-adenylyl)-L-threonyl-[protein] + diphosphate</text>
        <dbReference type="Rhea" id="RHEA:54292"/>
        <dbReference type="Rhea" id="RHEA-COMP:11060"/>
        <dbReference type="Rhea" id="RHEA-COMP:13847"/>
        <dbReference type="ChEBI" id="CHEBI:30013"/>
        <dbReference type="ChEBI" id="CHEBI:30616"/>
        <dbReference type="ChEBI" id="CHEBI:33019"/>
        <dbReference type="ChEBI" id="CHEBI:138113"/>
        <dbReference type="EC" id="2.7.7.108"/>
    </reaction>
</comment>
<dbReference type="Proteomes" id="UP000501780">
    <property type="component" value="Chromosome"/>
</dbReference>
<dbReference type="Pfam" id="PF02661">
    <property type="entry name" value="Fic"/>
    <property type="match status" value="1"/>
</dbReference>
<gene>
    <name evidence="9" type="ORF">BacF7301_12425</name>
</gene>
<sequence length="362" mass="41958">MEEFEEYIKQGEPHKKEKGYAWLTAIGLQAVDGLKPSSYLIQTARQHIEGDITIDEVKHLVDSYYKSKAIRTDIEDRTEEADKVSARITEILSEKTFKFSPVEYITIHRRLFEGIYKFAGKIRDYNITKKEWVLKGDTVLYASAGIIRDTLDYDFAQEKDFDYKGLNIDEAIRHITKFVSGIWQIHAFGEGNTRTTAVFTIKYLRTFGFNISNEAFVNHSWYFRNALVRANYNNLTNGIYATTEYIERFFRNLILNEKNELKNRYLLIEELDNQTIKSANSLNADTPKSKNCTLGCTLEEMAVLTYLKEKPNATQKEIAAHIGKSERTIKTITIKLSEKGMIERKNGKRNGYWEIKINDSNN</sequence>
<keyword evidence="4" id="KW-0067">ATP-binding</keyword>
<dbReference type="AlphaFoldDB" id="A0A6H0KNE5"/>
<dbReference type="InterPro" id="IPR003812">
    <property type="entry name" value="Fido"/>
</dbReference>
<dbReference type="GO" id="GO:0005524">
    <property type="term" value="F:ATP binding"/>
    <property type="evidence" value="ECO:0007669"/>
    <property type="project" value="UniProtKB-KW"/>
</dbReference>
<keyword evidence="1" id="KW-0808">Transferase</keyword>
<keyword evidence="2" id="KW-0548">Nucleotidyltransferase</keyword>
<protein>
    <recommendedName>
        <fullName evidence="5">protein adenylyltransferase</fullName>
        <ecNumber evidence="5">2.7.7.108</ecNumber>
    </recommendedName>
</protein>
<dbReference type="EMBL" id="CP050831">
    <property type="protein sequence ID" value="QIU94902.1"/>
    <property type="molecule type" value="Genomic_DNA"/>
</dbReference>
<evidence type="ECO:0000256" key="5">
    <source>
        <dbReference type="ARBA" id="ARBA00034531"/>
    </source>
</evidence>
<dbReference type="SUPFAM" id="SSF46785">
    <property type="entry name" value="Winged helix' DNA-binding domain"/>
    <property type="match status" value="1"/>
</dbReference>
<dbReference type="CDD" id="cd11586">
    <property type="entry name" value="VbhA_like"/>
    <property type="match status" value="1"/>
</dbReference>
<evidence type="ECO:0000256" key="4">
    <source>
        <dbReference type="ARBA" id="ARBA00022840"/>
    </source>
</evidence>
<organism evidence="9 10">
    <name type="scientific">Bacteroides faecium</name>
    <dbReference type="NCBI Taxonomy" id="2715212"/>
    <lineage>
        <taxon>Bacteria</taxon>
        <taxon>Pseudomonadati</taxon>
        <taxon>Bacteroidota</taxon>
        <taxon>Bacteroidia</taxon>
        <taxon>Bacteroidales</taxon>
        <taxon>Bacteroidaceae</taxon>
        <taxon>Bacteroides</taxon>
    </lineage>
</organism>
<dbReference type="GO" id="GO:0003700">
    <property type="term" value="F:DNA-binding transcription factor activity"/>
    <property type="evidence" value="ECO:0007669"/>
    <property type="project" value="InterPro"/>
</dbReference>
<dbReference type="PROSITE" id="PS51459">
    <property type="entry name" value="FIDO"/>
    <property type="match status" value="1"/>
</dbReference>
<dbReference type="InterPro" id="IPR036390">
    <property type="entry name" value="WH_DNA-bd_sf"/>
</dbReference>
<evidence type="ECO:0000313" key="10">
    <source>
        <dbReference type="Proteomes" id="UP000501780"/>
    </source>
</evidence>
<name>A0A6H0KNE5_9BACE</name>
<dbReference type="EC" id="2.7.7.108" evidence="5"/>
<evidence type="ECO:0000256" key="7">
    <source>
        <dbReference type="ARBA" id="ARBA00048696"/>
    </source>
</evidence>
<evidence type="ECO:0000256" key="1">
    <source>
        <dbReference type="ARBA" id="ARBA00022679"/>
    </source>
</evidence>
<dbReference type="RefSeq" id="WP_167963227.1">
    <property type="nucleotide sequence ID" value="NZ_CP050831.1"/>
</dbReference>
<proteinExistence type="predicted"/>
<dbReference type="SUPFAM" id="SSF140931">
    <property type="entry name" value="Fic-like"/>
    <property type="match status" value="1"/>
</dbReference>
<evidence type="ECO:0000259" key="8">
    <source>
        <dbReference type="PROSITE" id="PS51459"/>
    </source>
</evidence>
<dbReference type="InterPro" id="IPR033788">
    <property type="entry name" value="VbhA-like"/>
</dbReference>
<dbReference type="Pfam" id="PF13412">
    <property type="entry name" value="HTH_24"/>
    <property type="match status" value="1"/>
</dbReference>
<dbReference type="GO" id="GO:0070733">
    <property type="term" value="F:AMPylase activity"/>
    <property type="evidence" value="ECO:0007669"/>
    <property type="project" value="UniProtKB-EC"/>
</dbReference>
<feature type="domain" description="Fido" evidence="8">
    <location>
        <begin position="99"/>
        <end position="248"/>
    </location>
</feature>
<comment type="catalytic activity">
    <reaction evidence="7">
        <text>L-tyrosyl-[protein] + ATP = O-(5'-adenylyl)-L-tyrosyl-[protein] + diphosphate</text>
        <dbReference type="Rhea" id="RHEA:54288"/>
        <dbReference type="Rhea" id="RHEA-COMP:10136"/>
        <dbReference type="Rhea" id="RHEA-COMP:13846"/>
        <dbReference type="ChEBI" id="CHEBI:30616"/>
        <dbReference type="ChEBI" id="CHEBI:33019"/>
        <dbReference type="ChEBI" id="CHEBI:46858"/>
        <dbReference type="ChEBI" id="CHEBI:83624"/>
        <dbReference type="EC" id="2.7.7.108"/>
    </reaction>
</comment>
<reference evidence="9 10" key="1">
    <citation type="submission" date="2020-03" db="EMBL/GenBank/DDBJ databases">
        <title>Genomic analysis of Bacteroides faecium CBA7301.</title>
        <authorList>
            <person name="Kim J."/>
            <person name="Roh S.W."/>
        </authorList>
    </citation>
    <scope>NUCLEOTIDE SEQUENCE [LARGE SCALE GENOMIC DNA]</scope>
    <source>
        <strain evidence="9 10">CBA7301</strain>
    </source>
</reference>
<dbReference type="Gene3D" id="1.10.3290.10">
    <property type="entry name" value="Fido-like domain"/>
    <property type="match status" value="1"/>
</dbReference>
<dbReference type="PANTHER" id="PTHR39560">
    <property type="entry name" value="PROTEIN ADENYLYLTRANSFERASE FIC-RELATED"/>
    <property type="match status" value="1"/>
</dbReference>
<dbReference type="GO" id="GO:0051302">
    <property type="term" value="P:regulation of cell division"/>
    <property type="evidence" value="ECO:0007669"/>
    <property type="project" value="TreeGrafter"/>
</dbReference>
<keyword evidence="3" id="KW-0547">Nucleotide-binding</keyword>
<dbReference type="PANTHER" id="PTHR39560:SF1">
    <property type="entry name" value="PROTEIN ADENYLYLTRANSFERASE FIC-RELATED"/>
    <property type="match status" value="1"/>
</dbReference>
<dbReference type="InterPro" id="IPR036597">
    <property type="entry name" value="Fido-like_dom_sf"/>
</dbReference>